<feature type="coiled-coil region" evidence="1">
    <location>
        <begin position="274"/>
        <end position="502"/>
    </location>
</feature>
<evidence type="ECO:0000259" key="4">
    <source>
        <dbReference type="Pfam" id="PF10490"/>
    </source>
</evidence>
<feature type="compositionally biased region" description="Basic and acidic residues" evidence="2">
    <location>
        <begin position="545"/>
        <end position="554"/>
    </location>
</feature>
<feature type="compositionally biased region" description="Polar residues" evidence="2">
    <location>
        <begin position="234"/>
        <end position="248"/>
    </location>
</feature>
<evidence type="ECO:0000313" key="5">
    <source>
        <dbReference type="EMBL" id="CAJ1058740.1"/>
    </source>
</evidence>
<dbReference type="GO" id="GO:0051310">
    <property type="term" value="P:metaphase chromosome alignment"/>
    <property type="evidence" value="ECO:0007669"/>
    <property type="project" value="TreeGrafter"/>
</dbReference>
<reference evidence="5" key="1">
    <citation type="submission" date="2023-08" db="EMBL/GenBank/DDBJ databases">
        <authorList>
            <person name="Alioto T."/>
            <person name="Alioto T."/>
            <person name="Gomez Garrido J."/>
        </authorList>
    </citation>
    <scope>NUCLEOTIDE SEQUENCE</scope>
</reference>
<feature type="region of interest" description="Disordered" evidence="2">
    <location>
        <begin position="689"/>
        <end position="726"/>
    </location>
</feature>
<feature type="region of interest" description="Disordered" evidence="2">
    <location>
        <begin position="1445"/>
        <end position="1472"/>
    </location>
</feature>
<feature type="compositionally biased region" description="Basic and acidic residues" evidence="2">
    <location>
        <begin position="1058"/>
        <end position="1077"/>
    </location>
</feature>
<proteinExistence type="predicted"/>
<gene>
    <name evidence="5" type="ORF">XNOV1_A021252</name>
</gene>
<feature type="region of interest" description="Disordered" evidence="2">
    <location>
        <begin position="1040"/>
        <end position="1077"/>
    </location>
</feature>
<dbReference type="InterPro" id="IPR018463">
    <property type="entry name" value="Centromere_CenpF_N"/>
</dbReference>
<dbReference type="GO" id="GO:0000922">
    <property type="term" value="C:spindle pole"/>
    <property type="evidence" value="ECO:0007669"/>
    <property type="project" value="TreeGrafter"/>
</dbReference>
<dbReference type="PANTHER" id="PTHR18874">
    <property type="entry name" value="CMF/LEK/CENP CELL DIVISION-RELATED"/>
    <property type="match status" value="1"/>
</dbReference>
<dbReference type="GO" id="GO:0000278">
    <property type="term" value="P:mitotic cell cycle"/>
    <property type="evidence" value="ECO:0007669"/>
    <property type="project" value="TreeGrafter"/>
</dbReference>
<feature type="domain" description="Centromere protein Cenp-F N-terminal" evidence="3">
    <location>
        <begin position="1"/>
        <end position="292"/>
    </location>
</feature>
<keyword evidence="6" id="KW-1185">Reference proteome</keyword>
<evidence type="ECO:0000259" key="3">
    <source>
        <dbReference type="Pfam" id="PF10481"/>
    </source>
</evidence>
<feature type="region of interest" description="Disordered" evidence="2">
    <location>
        <begin position="219"/>
        <end position="264"/>
    </location>
</feature>
<feature type="region of interest" description="Disordered" evidence="2">
    <location>
        <begin position="1136"/>
        <end position="1188"/>
    </location>
</feature>
<feature type="compositionally biased region" description="Basic and acidic residues" evidence="2">
    <location>
        <begin position="751"/>
        <end position="763"/>
    </location>
</feature>
<feature type="compositionally biased region" description="Polar residues" evidence="2">
    <location>
        <begin position="132"/>
        <end position="151"/>
    </location>
</feature>
<dbReference type="Pfam" id="PF10490">
    <property type="entry name" value="CENP-F_C_Rb_bdg"/>
    <property type="match status" value="1"/>
</dbReference>
<evidence type="ECO:0000313" key="6">
    <source>
        <dbReference type="Proteomes" id="UP001178508"/>
    </source>
</evidence>
<dbReference type="InterPro" id="IPR018302">
    <property type="entry name" value="CenpF/LEK1_Rb-prot-bd"/>
</dbReference>
<evidence type="ECO:0000256" key="2">
    <source>
        <dbReference type="SAM" id="MobiDB-lite"/>
    </source>
</evidence>
<feature type="compositionally biased region" description="Acidic residues" evidence="2">
    <location>
        <begin position="1448"/>
        <end position="1459"/>
    </location>
</feature>
<dbReference type="GO" id="GO:0008017">
    <property type="term" value="F:microtubule binding"/>
    <property type="evidence" value="ECO:0007669"/>
    <property type="project" value="InterPro"/>
</dbReference>
<feature type="region of interest" description="Disordered" evidence="2">
    <location>
        <begin position="132"/>
        <end position="205"/>
    </location>
</feature>
<feature type="compositionally biased region" description="Basic and acidic residues" evidence="2">
    <location>
        <begin position="716"/>
        <end position="726"/>
    </location>
</feature>
<feature type="compositionally biased region" description="Basic and acidic residues" evidence="2">
    <location>
        <begin position="252"/>
        <end position="264"/>
    </location>
</feature>
<dbReference type="InterPro" id="IPR043513">
    <property type="entry name" value="Cenp-F"/>
</dbReference>
<feature type="compositionally biased region" description="Basic and acidic residues" evidence="2">
    <location>
        <begin position="1040"/>
        <end position="1052"/>
    </location>
</feature>
<feature type="region of interest" description="Disordered" evidence="2">
    <location>
        <begin position="502"/>
        <end position="642"/>
    </location>
</feature>
<feature type="domain" description="Kinetochore protein Cenp-F/LEK1 Rb protein-binding" evidence="4">
    <location>
        <begin position="1509"/>
        <end position="1541"/>
    </location>
</feature>
<feature type="region of interest" description="Disordered" evidence="2">
    <location>
        <begin position="751"/>
        <end position="778"/>
    </location>
</feature>
<name>A0AAV1FCT9_XYRNO</name>
<accession>A0AAV1FCT9</accession>
<feature type="compositionally biased region" description="Polar residues" evidence="2">
    <location>
        <begin position="622"/>
        <end position="638"/>
    </location>
</feature>
<feature type="coiled-coil region" evidence="1">
    <location>
        <begin position="1193"/>
        <end position="1220"/>
    </location>
</feature>
<feature type="compositionally biased region" description="Basic and acidic residues" evidence="2">
    <location>
        <begin position="1174"/>
        <end position="1186"/>
    </location>
</feature>
<dbReference type="Proteomes" id="UP001178508">
    <property type="component" value="Chromosome 6"/>
</dbReference>
<feature type="compositionally biased region" description="Basic residues" evidence="2">
    <location>
        <begin position="703"/>
        <end position="712"/>
    </location>
</feature>
<feature type="compositionally biased region" description="Polar residues" evidence="2">
    <location>
        <begin position="534"/>
        <end position="544"/>
    </location>
</feature>
<feature type="compositionally biased region" description="Basic and acidic residues" evidence="2">
    <location>
        <begin position="562"/>
        <end position="621"/>
    </location>
</feature>
<evidence type="ECO:0000256" key="1">
    <source>
        <dbReference type="SAM" id="Coils"/>
    </source>
</evidence>
<feature type="compositionally biased region" description="Low complexity" evidence="2">
    <location>
        <begin position="1460"/>
        <end position="1469"/>
    </location>
</feature>
<feature type="region of interest" description="Disordered" evidence="2">
    <location>
        <begin position="1230"/>
        <end position="1278"/>
    </location>
</feature>
<dbReference type="EMBL" id="OY660869">
    <property type="protein sequence ID" value="CAJ1058740.1"/>
    <property type="molecule type" value="Genomic_DNA"/>
</dbReference>
<sequence length="1562" mass="177885">MSWAEEDWTVGLSGRVLQKVKELQVHQERLSRDNKQKQLQLDNINTSLEKQTAKYEDVRGELQYVQRELQTVQDEAKAAVTTRERLTQELQTKQAQICSFEGQLDAARTLNNKLTQEIKRLEVELEKLQNSSRSADTTLFSTPCWNTTSPWEHNGSRKDEKTGHGGEGQSRAPHIRQRLQFSEVVPLSRQQHKSTPHRHLADQSDTFSTPLAAFPWERDDSQPAARRKAPAPSHPQTPSVDVTSQGQLEQRACGKETDHGTETDKLLSEMRSRVSALEEELSVKAATLKSVQNEMMQSKTELTAKELSIQRARDELSLAHTRMAQESERASGAEQRLKQLQEELKCQRQNAESSRIQHQQRTKELEKQQQRDLMELQKERQCLERQHQQEVNKLSQELQQARTLHNNLQAQADKLSLQKQALDKELDAVKEKLKWTEGQLQESQKKEAQTQAKLMEAVRDSEGVALNLEQSRKRERALEEEGKRLAEERADAFRLLKELQEEKAASASLQQPVQFHPFGPSLSSQPSHTPPSRPSAQIKRQNTANRDERKRVKEETEEEDMDNRREEFTASYPPDREPGEGIDSEHISRDSECLQRAEDRNNRKEEERKSGNEGNMNDRELSTLSHSDAGLCTNNSMTGGDCSLKVSVEKTTSTISEQAKASEDLQRENAALRSELNDVREELQKRLEDLEAQRRAETEARTRLKQLSRKKASQAAEKEEQDKGWRVKLESEKAETEKLRKALAALEIEMNRKNMEKEKKEREEQEEEEENNKTLQDRESEMIELNFQLKKQLTEVKAQLALEREERKREEEERNQMNTDKDVNKELCKKLEELEAELEEVKHCRNRELLEKEKVPVANSPLTYLTLHNDELNSNMVSCDTLLPSPVQHLLFCESTNQRNMLVCQATADLIQEEGSVIDAEGSYLSDEKQTVCVSHEDTRKTLQKDDFSHTDLAKEVERLQTENAKEIERSNQYQVKLEALQRQVTRQTQQLTMAFEKQSQHISGLLTELQEKESALHSQTEELQHYKQEVDALKAVKREGELQRGEESMVKEDEDQKQETEEHLHFDSAKPEKSLGERNLDSTCVITETKCSKDGETTDVVTELLAPQRENQLLKQTVDGFTVLATSAPTLHIDDINQRDTAGKSSDTGDAAVSGSVEQKTPRLPVDINTSDQGERTSKAERDQEAESELQIVHLQQQVMELNMKLRSLSEASKQQAEELAMWRLASQPAPTFDPSNAENQSETQDQISAFRESQSDQQQSDESTQNHAKVQESPGHVTVIRGDELLLSCSSNKLQGRTLFSRLQHSNLPEPKSLQPAKKTATLQDYNQVTTRLNKETEKENLNISILLQSNPCQVQHKERKDSEVIQQQAAKDVLKVPGPSLTKTAESFMRNQETLIEVNKLKTNNDASDKLVRTEMKSVSSQTEESFCPLSALAAPDRHCAFTQTEEEEEEEEESVESPPVSPVLSEEAEVADKSLFSGSFPIPADPARLAERIRRNRTQLSAAFDDTEYEPYGLPEVVMKGFADIPSGPSCPYIVRRGLLGTSVVPAPQKGPEQEETD</sequence>
<feature type="compositionally biased region" description="Basic and acidic residues" evidence="2">
    <location>
        <begin position="689"/>
        <end position="702"/>
    </location>
</feature>
<feature type="compositionally biased region" description="Polar residues" evidence="2">
    <location>
        <begin position="1235"/>
        <end position="1249"/>
    </location>
</feature>
<keyword evidence="1" id="KW-0175">Coiled coil</keyword>
<dbReference type="GO" id="GO:0000775">
    <property type="term" value="C:chromosome, centromeric region"/>
    <property type="evidence" value="ECO:0007669"/>
    <property type="project" value="InterPro"/>
</dbReference>
<dbReference type="GO" id="GO:0005634">
    <property type="term" value="C:nucleus"/>
    <property type="evidence" value="ECO:0007669"/>
    <property type="project" value="TreeGrafter"/>
</dbReference>
<protein>
    <submittedName>
        <fullName evidence="5">Centromere protein F</fullName>
    </submittedName>
</protein>
<dbReference type="GO" id="GO:0010389">
    <property type="term" value="P:regulation of G2/M transition of mitotic cell cycle"/>
    <property type="evidence" value="ECO:0007669"/>
    <property type="project" value="TreeGrafter"/>
</dbReference>
<dbReference type="GO" id="GO:0070840">
    <property type="term" value="F:dynein complex binding"/>
    <property type="evidence" value="ECO:0007669"/>
    <property type="project" value="TreeGrafter"/>
</dbReference>
<feature type="compositionally biased region" description="Basic and acidic residues" evidence="2">
    <location>
        <begin position="154"/>
        <end position="164"/>
    </location>
</feature>
<organism evidence="5 6">
    <name type="scientific">Xyrichtys novacula</name>
    <name type="common">Pearly razorfish</name>
    <name type="synonym">Hemipteronotus novacula</name>
    <dbReference type="NCBI Taxonomy" id="13765"/>
    <lineage>
        <taxon>Eukaryota</taxon>
        <taxon>Metazoa</taxon>
        <taxon>Chordata</taxon>
        <taxon>Craniata</taxon>
        <taxon>Vertebrata</taxon>
        <taxon>Euteleostomi</taxon>
        <taxon>Actinopterygii</taxon>
        <taxon>Neopterygii</taxon>
        <taxon>Teleostei</taxon>
        <taxon>Neoteleostei</taxon>
        <taxon>Acanthomorphata</taxon>
        <taxon>Eupercaria</taxon>
        <taxon>Labriformes</taxon>
        <taxon>Labridae</taxon>
        <taxon>Xyrichtys</taxon>
    </lineage>
</organism>
<dbReference type="PANTHER" id="PTHR18874:SF10">
    <property type="entry name" value="CENTROMERE PROTEIN F"/>
    <property type="match status" value="1"/>
</dbReference>
<dbReference type="Pfam" id="PF10481">
    <property type="entry name" value="CENP-F_N"/>
    <property type="match status" value="1"/>
</dbReference>